<feature type="transmembrane region" description="Helical" evidence="6">
    <location>
        <begin position="128"/>
        <end position="149"/>
    </location>
</feature>
<keyword evidence="5 6" id="KW-0472">Membrane</keyword>
<feature type="transmembrane region" description="Helical" evidence="6">
    <location>
        <begin position="255"/>
        <end position="274"/>
    </location>
</feature>
<protein>
    <submittedName>
        <fullName evidence="7">Branched-chain amino acid ABC transporter permease</fullName>
    </submittedName>
</protein>
<dbReference type="RefSeq" id="WP_381842978.1">
    <property type="nucleotide sequence ID" value="NZ_JBHYTS010000068.1"/>
</dbReference>
<dbReference type="InterPro" id="IPR001851">
    <property type="entry name" value="ABC_transp_permease"/>
</dbReference>
<dbReference type="Pfam" id="PF02653">
    <property type="entry name" value="BPD_transp_2"/>
    <property type="match status" value="1"/>
</dbReference>
<dbReference type="CDD" id="cd06581">
    <property type="entry name" value="TM_PBP1_LivM_like"/>
    <property type="match status" value="1"/>
</dbReference>
<dbReference type="PANTHER" id="PTHR30482">
    <property type="entry name" value="HIGH-AFFINITY BRANCHED-CHAIN AMINO ACID TRANSPORT SYSTEM PERMEASE"/>
    <property type="match status" value="1"/>
</dbReference>
<organism evidence="7 8">
    <name type="scientific">Streptomyces anandii</name>
    <dbReference type="NCBI Taxonomy" id="285454"/>
    <lineage>
        <taxon>Bacteria</taxon>
        <taxon>Bacillati</taxon>
        <taxon>Actinomycetota</taxon>
        <taxon>Actinomycetes</taxon>
        <taxon>Kitasatosporales</taxon>
        <taxon>Streptomycetaceae</taxon>
        <taxon>Streptomyces</taxon>
    </lineage>
</organism>
<keyword evidence="4 6" id="KW-1133">Transmembrane helix</keyword>
<name>A0ABW6HEB2_9ACTN</name>
<accession>A0ABW6HEB2</accession>
<feature type="transmembrane region" description="Helical" evidence="6">
    <location>
        <begin position="58"/>
        <end position="74"/>
    </location>
</feature>
<feature type="transmembrane region" description="Helical" evidence="6">
    <location>
        <begin position="205"/>
        <end position="224"/>
    </location>
</feature>
<evidence type="ECO:0000256" key="4">
    <source>
        <dbReference type="ARBA" id="ARBA00022989"/>
    </source>
</evidence>
<feature type="transmembrane region" description="Helical" evidence="6">
    <location>
        <begin position="161"/>
        <end position="177"/>
    </location>
</feature>
<comment type="caution">
    <text evidence="7">The sequence shown here is derived from an EMBL/GenBank/DDBJ whole genome shotgun (WGS) entry which is preliminary data.</text>
</comment>
<comment type="subcellular location">
    <subcellularLocation>
        <location evidence="1">Cell membrane</location>
        <topology evidence="1">Multi-pass membrane protein</topology>
    </subcellularLocation>
</comment>
<evidence type="ECO:0000256" key="5">
    <source>
        <dbReference type="ARBA" id="ARBA00023136"/>
    </source>
</evidence>
<evidence type="ECO:0000256" key="6">
    <source>
        <dbReference type="SAM" id="Phobius"/>
    </source>
</evidence>
<evidence type="ECO:0000256" key="1">
    <source>
        <dbReference type="ARBA" id="ARBA00004651"/>
    </source>
</evidence>
<dbReference type="PANTHER" id="PTHR30482:SF10">
    <property type="entry name" value="HIGH-AFFINITY BRANCHED-CHAIN AMINO ACID TRANSPORT PROTEIN BRAE"/>
    <property type="match status" value="1"/>
</dbReference>
<proteinExistence type="predicted"/>
<feature type="transmembrane region" description="Helical" evidence="6">
    <location>
        <begin position="86"/>
        <end position="116"/>
    </location>
</feature>
<keyword evidence="2" id="KW-1003">Cell membrane</keyword>
<gene>
    <name evidence="7" type="ORF">ACFW88_30410</name>
</gene>
<reference evidence="7 8" key="1">
    <citation type="submission" date="2024-09" db="EMBL/GenBank/DDBJ databases">
        <title>The Natural Products Discovery Center: Release of the First 8490 Sequenced Strains for Exploring Actinobacteria Biosynthetic Diversity.</title>
        <authorList>
            <person name="Kalkreuter E."/>
            <person name="Kautsar S.A."/>
            <person name="Yang D."/>
            <person name="Bader C.D."/>
            <person name="Teijaro C.N."/>
            <person name="Fluegel L."/>
            <person name="Davis C.M."/>
            <person name="Simpson J.R."/>
            <person name="Lauterbach L."/>
            <person name="Steele A.D."/>
            <person name="Gui C."/>
            <person name="Meng S."/>
            <person name="Li G."/>
            <person name="Viehrig K."/>
            <person name="Ye F."/>
            <person name="Su P."/>
            <person name="Kiefer A.F."/>
            <person name="Nichols A."/>
            <person name="Cepeda A.J."/>
            <person name="Yan W."/>
            <person name="Fan B."/>
            <person name="Jiang Y."/>
            <person name="Adhikari A."/>
            <person name="Zheng C.-J."/>
            <person name="Schuster L."/>
            <person name="Cowan T.M."/>
            <person name="Smanski M.J."/>
            <person name="Chevrette M.G."/>
            <person name="De Carvalho L.P.S."/>
            <person name="Shen B."/>
        </authorList>
    </citation>
    <scope>NUCLEOTIDE SEQUENCE [LARGE SCALE GENOMIC DNA]</scope>
    <source>
        <strain evidence="7 8">NPDC059500</strain>
    </source>
</reference>
<dbReference type="Proteomes" id="UP001599756">
    <property type="component" value="Unassembled WGS sequence"/>
</dbReference>
<dbReference type="InterPro" id="IPR043428">
    <property type="entry name" value="LivM-like"/>
</dbReference>
<dbReference type="EMBL" id="JBHYTS010000068">
    <property type="protein sequence ID" value="MFE1754803.1"/>
    <property type="molecule type" value="Genomic_DNA"/>
</dbReference>
<evidence type="ECO:0000256" key="2">
    <source>
        <dbReference type="ARBA" id="ARBA00022475"/>
    </source>
</evidence>
<evidence type="ECO:0000256" key="3">
    <source>
        <dbReference type="ARBA" id="ARBA00022692"/>
    </source>
</evidence>
<feature type="transmembrane region" description="Helical" evidence="6">
    <location>
        <begin position="329"/>
        <end position="348"/>
    </location>
</feature>
<keyword evidence="3 6" id="KW-0812">Transmembrane</keyword>
<evidence type="ECO:0000313" key="8">
    <source>
        <dbReference type="Proteomes" id="UP001599756"/>
    </source>
</evidence>
<sequence length="367" mass="38395">MNDESTLRAGEEASAYAGAVEERGRVNVALAGRGVGTPKPSRRPAAGRALSGVLASRWLGPGVALAALALPYLNSSTYVIRIAADALIFVMLAVGLNIVVGYCGLLDLGYAAFFAIGAYTSGLLSTRYGWPLIATIPVVVAAAVAGGLLIGGPTLRLRSDYLAIVTLGFGEIIRITANNLDFTGGPDGLYGIPGFGDFGLRSDIALYWVTAVVVCLAVLFAGRLGRGRLGRAWRFVREDEDAAEAMGIHTYRVKFAAYIAGAVFGGLAGVLFAAHQTAISPPSFNFLWSALILMAVVLGGMGSTPGVVAGALAISLLPELLRGAENWRYLIFGLLLIVAMIFRPQGLLPARTGEARRRGRRVRGGAS</sequence>
<feature type="transmembrane region" description="Helical" evidence="6">
    <location>
        <begin position="286"/>
        <end position="317"/>
    </location>
</feature>
<keyword evidence="8" id="KW-1185">Reference proteome</keyword>
<evidence type="ECO:0000313" key="7">
    <source>
        <dbReference type="EMBL" id="MFE1754803.1"/>
    </source>
</evidence>